<evidence type="ECO:0000256" key="1">
    <source>
        <dbReference type="ARBA" id="ARBA00004173"/>
    </source>
</evidence>
<keyword evidence="6" id="KW-1185">Reference proteome</keyword>
<proteinExistence type="predicted"/>
<evidence type="ECO:0000313" key="5">
    <source>
        <dbReference type="EMBL" id="MEQ2206230.1"/>
    </source>
</evidence>
<dbReference type="PANTHER" id="PTHR42807">
    <property type="entry name" value="GLUTARYL-COA DEHYDROGENASE, MITOCHONDRIAL"/>
    <property type="match status" value="1"/>
</dbReference>
<accession>A0ABV0RDK1</accession>
<reference evidence="5 6" key="1">
    <citation type="submission" date="2021-06" db="EMBL/GenBank/DDBJ databases">
        <authorList>
            <person name="Palmer J.M."/>
        </authorList>
    </citation>
    <scope>NUCLEOTIDE SEQUENCE [LARGE SCALE GENOMIC DNA]</scope>
    <source>
        <strain evidence="5 6">XC_2019</strain>
        <tissue evidence="5">Muscle</tissue>
    </source>
</reference>
<name>A0ABV0RDK1_9TELE</name>
<protein>
    <submittedName>
        <fullName evidence="5">Uncharacterized protein</fullName>
    </submittedName>
</protein>
<feature type="non-terminal residue" evidence="5">
    <location>
        <position position="1"/>
    </location>
</feature>
<evidence type="ECO:0000313" key="6">
    <source>
        <dbReference type="Proteomes" id="UP001434883"/>
    </source>
</evidence>
<comment type="subcellular location">
    <subcellularLocation>
        <location evidence="1">Mitochondrion</location>
    </subcellularLocation>
</comment>
<dbReference type="EMBL" id="JAHRIN010042655">
    <property type="protein sequence ID" value="MEQ2206230.1"/>
    <property type="molecule type" value="Genomic_DNA"/>
</dbReference>
<comment type="caution">
    <text evidence="5">The sequence shown here is derived from an EMBL/GenBank/DDBJ whole genome shotgun (WGS) entry which is preliminary data.</text>
</comment>
<evidence type="ECO:0000256" key="3">
    <source>
        <dbReference type="ARBA" id="ARBA00023002"/>
    </source>
</evidence>
<evidence type="ECO:0000256" key="2">
    <source>
        <dbReference type="ARBA" id="ARBA00022946"/>
    </source>
</evidence>
<evidence type="ECO:0000256" key="4">
    <source>
        <dbReference type="ARBA" id="ARBA00023128"/>
    </source>
</evidence>
<organism evidence="5 6">
    <name type="scientific">Xenoophorus captivus</name>
    <dbReference type="NCBI Taxonomy" id="1517983"/>
    <lineage>
        <taxon>Eukaryota</taxon>
        <taxon>Metazoa</taxon>
        <taxon>Chordata</taxon>
        <taxon>Craniata</taxon>
        <taxon>Vertebrata</taxon>
        <taxon>Euteleostomi</taxon>
        <taxon>Actinopterygii</taxon>
        <taxon>Neopterygii</taxon>
        <taxon>Teleostei</taxon>
        <taxon>Neoteleostei</taxon>
        <taxon>Acanthomorphata</taxon>
        <taxon>Ovalentaria</taxon>
        <taxon>Atherinomorphae</taxon>
        <taxon>Cyprinodontiformes</taxon>
        <taxon>Goodeidae</taxon>
        <taxon>Xenoophorus</taxon>
    </lineage>
</organism>
<dbReference type="PANTHER" id="PTHR42807:SF1">
    <property type="entry name" value="GLUTARYL-COA DEHYDROGENASE, MITOCHONDRIAL"/>
    <property type="match status" value="1"/>
</dbReference>
<gene>
    <name evidence="5" type="ORF">XENOCAPTIV_026176</name>
</gene>
<keyword evidence="3" id="KW-0560">Oxidoreductase</keyword>
<dbReference type="InterPro" id="IPR052033">
    <property type="entry name" value="Glutaryl-CoA_DH_mitochondrial"/>
</dbReference>
<sequence length="160" mass="18061">LVNAFTSTTTMRLQAEPRAQLLSVLPHLNLHKNKQTEKPLKARGRNRYGCASTSCVAYGLIAREVKSVDSGYRSVMSVQSSLISPEKPGTCWEETALQTSTTSSVMSRIWRVSTLMRVSERSSPNQDHRFNLFRFSKRDQNELNPTSKIEVLLQSQLSSR</sequence>
<dbReference type="Proteomes" id="UP001434883">
    <property type="component" value="Unassembled WGS sequence"/>
</dbReference>
<keyword evidence="4" id="KW-0496">Mitochondrion</keyword>
<keyword evidence="2" id="KW-0809">Transit peptide</keyword>